<dbReference type="InterPro" id="IPR015655">
    <property type="entry name" value="PP2C"/>
</dbReference>
<reference evidence="2" key="2">
    <citation type="submission" date="2024-10" db="UniProtKB">
        <authorList>
            <consortium name="EnsemblProtists"/>
        </authorList>
    </citation>
    <scope>IDENTIFICATION</scope>
</reference>
<feature type="domain" description="PPM-type phosphatase" evidence="1">
    <location>
        <begin position="3"/>
        <end position="212"/>
    </location>
</feature>
<dbReference type="EnsemblProtists" id="EOD23064">
    <property type="protein sequence ID" value="EOD23064"/>
    <property type="gene ID" value="EMIHUDRAFT_447800"/>
</dbReference>
<dbReference type="GO" id="GO:0004722">
    <property type="term" value="F:protein serine/threonine phosphatase activity"/>
    <property type="evidence" value="ECO:0007669"/>
    <property type="project" value="InterPro"/>
</dbReference>
<protein>
    <recommendedName>
        <fullName evidence="1">PPM-type phosphatase domain-containing protein</fullName>
    </recommendedName>
</protein>
<dbReference type="InterPro" id="IPR036457">
    <property type="entry name" value="PPM-type-like_dom_sf"/>
</dbReference>
<accession>A0A0D3JHS9</accession>
<dbReference type="AlphaFoldDB" id="A0A0D3JHS9"/>
<proteinExistence type="predicted"/>
<keyword evidence="3" id="KW-1185">Reference proteome</keyword>
<dbReference type="PANTHER" id="PTHR13832:SF699">
    <property type="entry name" value="INTEGRIN-LINKED KINASE-ASSOCIATED SERINE_THREONINE PHOSPHATASE 2C"/>
    <property type="match status" value="1"/>
</dbReference>
<dbReference type="InterPro" id="IPR001932">
    <property type="entry name" value="PPM-type_phosphatase-like_dom"/>
</dbReference>
<dbReference type="PANTHER" id="PTHR13832">
    <property type="entry name" value="PROTEIN PHOSPHATASE 2C"/>
    <property type="match status" value="1"/>
</dbReference>
<dbReference type="GeneID" id="17268611"/>
<sequence>MSRVSFASAQRLTAKKEDTHSCRIGCESLCCGVFDGHGGRKAAEAAAEQLVPALLEVRAPFSAREIEDRFWLLDNMLGETGVPDGTTATVLLCTAGGKMDECTHSTADGESSCGSGTGVARTVSYHGAIVCALAHVGDSTAIRVDMRKGGRRSRGGALIAATADHAPSNPDEEARLRRLWGVRRALSCLSDGTLWRRTSVSAPSSTRLSRSS</sequence>
<dbReference type="HOGENOM" id="CLU_1302540_0_0_1"/>
<reference evidence="3" key="1">
    <citation type="journal article" date="2013" name="Nature">
        <title>Pan genome of the phytoplankton Emiliania underpins its global distribution.</title>
        <authorList>
            <person name="Read B.A."/>
            <person name="Kegel J."/>
            <person name="Klute M.J."/>
            <person name="Kuo A."/>
            <person name="Lefebvre S.C."/>
            <person name="Maumus F."/>
            <person name="Mayer C."/>
            <person name="Miller J."/>
            <person name="Monier A."/>
            <person name="Salamov A."/>
            <person name="Young J."/>
            <person name="Aguilar M."/>
            <person name="Claverie J.M."/>
            <person name="Frickenhaus S."/>
            <person name="Gonzalez K."/>
            <person name="Herman E.K."/>
            <person name="Lin Y.C."/>
            <person name="Napier J."/>
            <person name="Ogata H."/>
            <person name="Sarno A.F."/>
            <person name="Shmutz J."/>
            <person name="Schroeder D."/>
            <person name="de Vargas C."/>
            <person name="Verret F."/>
            <person name="von Dassow P."/>
            <person name="Valentin K."/>
            <person name="Van de Peer Y."/>
            <person name="Wheeler G."/>
            <person name="Dacks J.B."/>
            <person name="Delwiche C.F."/>
            <person name="Dyhrman S.T."/>
            <person name="Glockner G."/>
            <person name="John U."/>
            <person name="Richards T."/>
            <person name="Worden A.Z."/>
            <person name="Zhang X."/>
            <person name="Grigoriev I.V."/>
            <person name="Allen A.E."/>
            <person name="Bidle K."/>
            <person name="Borodovsky M."/>
            <person name="Bowler C."/>
            <person name="Brownlee C."/>
            <person name="Cock J.M."/>
            <person name="Elias M."/>
            <person name="Gladyshev V.N."/>
            <person name="Groth M."/>
            <person name="Guda C."/>
            <person name="Hadaegh A."/>
            <person name="Iglesias-Rodriguez M.D."/>
            <person name="Jenkins J."/>
            <person name="Jones B.M."/>
            <person name="Lawson T."/>
            <person name="Leese F."/>
            <person name="Lindquist E."/>
            <person name="Lobanov A."/>
            <person name="Lomsadze A."/>
            <person name="Malik S.B."/>
            <person name="Marsh M.E."/>
            <person name="Mackinder L."/>
            <person name="Mock T."/>
            <person name="Mueller-Roeber B."/>
            <person name="Pagarete A."/>
            <person name="Parker M."/>
            <person name="Probert I."/>
            <person name="Quesneville H."/>
            <person name="Raines C."/>
            <person name="Rensing S.A."/>
            <person name="Riano-Pachon D.M."/>
            <person name="Richier S."/>
            <person name="Rokitta S."/>
            <person name="Shiraiwa Y."/>
            <person name="Soanes D.M."/>
            <person name="van der Giezen M."/>
            <person name="Wahlund T.M."/>
            <person name="Williams B."/>
            <person name="Wilson W."/>
            <person name="Wolfe G."/>
            <person name="Wurch L.L."/>
        </authorList>
    </citation>
    <scope>NUCLEOTIDE SEQUENCE</scope>
</reference>
<dbReference type="PaxDb" id="2903-EOD23064"/>
<evidence type="ECO:0000313" key="2">
    <source>
        <dbReference type="EnsemblProtists" id="EOD23064"/>
    </source>
</evidence>
<dbReference type="Proteomes" id="UP000013827">
    <property type="component" value="Unassembled WGS sequence"/>
</dbReference>
<dbReference type="KEGG" id="ehx:EMIHUDRAFT_447800"/>
<organism evidence="2 3">
    <name type="scientific">Emiliania huxleyi (strain CCMP1516)</name>
    <dbReference type="NCBI Taxonomy" id="280463"/>
    <lineage>
        <taxon>Eukaryota</taxon>
        <taxon>Haptista</taxon>
        <taxon>Haptophyta</taxon>
        <taxon>Prymnesiophyceae</taxon>
        <taxon>Isochrysidales</taxon>
        <taxon>Noelaerhabdaceae</taxon>
        <taxon>Emiliania</taxon>
    </lineage>
</organism>
<evidence type="ECO:0000259" key="1">
    <source>
        <dbReference type="PROSITE" id="PS51746"/>
    </source>
</evidence>
<evidence type="ECO:0000313" key="3">
    <source>
        <dbReference type="Proteomes" id="UP000013827"/>
    </source>
</evidence>
<dbReference type="SUPFAM" id="SSF81606">
    <property type="entry name" value="PP2C-like"/>
    <property type="match status" value="1"/>
</dbReference>
<dbReference type="Gene3D" id="3.60.40.10">
    <property type="entry name" value="PPM-type phosphatase domain"/>
    <property type="match status" value="1"/>
</dbReference>
<dbReference type="PROSITE" id="PS51746">
    <property type="entry name" value="PPM_2"/>
    <property type="match status" value="1"/>
</dbReference>
<name>A0A0D3JHS9_EMIH1</name>
<dbReference type="Pfam" id="PF00481">
    <property type="entry name" value="PP2C"/>
    <property type="match status" value="1"/>
</dbReference>
<dbReference type="RefSeq" id="XP_005775493.1">
    <property type="nucleotide sequence ID" value="XM_005775436.1"/>
</dbReference>